<evidence type="ECO:0000256" key="4">
    <source>
        <dbReference type="ARBA" id="ARBA00010617"/>
    </source>
</evidence>
<dbReference type="PRINTS" id="PR00385">
    <property type="entry name" value="P450"/>
</dbReference>
<proteinExistence type="inferred from homology"/>
<dbReference type="InterPro" id="IPR017972">
    <property type="entry name" value="Cyt_P450_CS"/>
</dbReference>
<dbReference type="AlphaFoldDB" id="A0A663FHY9"/>
<evidence type="ECO:0000313" key="17">
    <source>
        <dbReference type="Proteomes" id="UP000472275"/>
    </source>
</evidence>
<evidence type="ECO:0000256" key="7">
    <source>
        <dbReference type="ARBA" id="ARBA00022824"/>
    </source>
</evidence>
<keyword evidence="10 13" id="KW-0408">Iron</keyword>
<organism evidence="16 17">
    <name type="scientific">Aquila chrysaetos chrysaetos</name>
    <dbReference type="NCBI Taxonomy" id="223781"/>
    <lineage>
        <taxon>Eukaryota</taxon>
        <taxon>Metazoa</taxon>
        <taxon>Chordata</taxon>
        <taxon>Craniata</taxon>
        <taxon>Vertebrata</taxon>
        <taxon>Euteleostomi</taxon>
        <taxon>Archelosauria</taxon>
        <taxon>Archosauria</taxon>
        <taxon>Dinosauria</taxon>
        <taxon>Saurischia</taxon>
        <taxon>Theropoda</taxon>
        <taxon>Coelurosauria</taxon>
        <taxon>Aves</taxon>
        <taxon>Neognathae</taxon>
        <taxon>Neoaves</taxon>
        <taxon>Telluraves</taxon>
        <taxon>Accipitrimorphae</taxon>
        <taxon>Accipitriformes</taxon>
        <taxon>Accipitridae</taxon>
        <taxon>Accipitrinae</taxon>
        <taxon>Aquila</taxon>
    </lineage>
</organism>
<accession>A0A663FHY9</accession>
<keyword evidence="6 13" id="KW-0479">Metal-binding</keyword>
<evidence type="ECO:0000256" key="14">
    <source>
        <dbReference type="RuleBase" id="RU000461"/>
    </source>
</evidence>
<evidence type="ECO:0000256" key="2">
    <source>
        <dbReference type="ARBA" id="ARBA00004174"/>
    </source>
</evidence>
<dbReference type="SUPFAM" id="SSF48264">
    <property type="entry name" value="Cytochrome P450"/>
    <property type="match status" value="1"/>
</dbReference>
<reference evidence="16" key="1">
    <citation type="submission" date="2025-08" db="UniProtKB">
        <authorList>
            <consortium name="Ensembl"/>
        </authorList>
    </citation>
    <scope>IDENTIFICATION</scope>
</reference>
<gene>
    <name evidence="16" type="primary">LOC115337702</name>
</gene>
<evidence type="ECO:0000256" key="15">
    <source>
        <dbReference type="SAM" id="Phobius"/>
    </source>
</evidence>
<feature type="transmembrane region" description="Helical" evidence="15">
    <location>
        <begin position="6"/>
        <end position="23"/>
    </location>
</feature>
<dbReference type="GeneTree" id="ENSGT00940000162064"/>
<evidence type="ECO:0000256" key="12">
    <source>
        <dbReference type="ARBA" id="ARBA00023136"/>
    </source>
</evidence>
<dbReference type="PANTHER" id="PTHR24300">
    <property type="entry name" value="CYTOCHROME P450 508A4-RELATED"/>
    <property type="match status" value="1"/>
</dbReference>
<dbReference type="Gene3D" id="1.10.630.10">
    <property type="entry name" value="Cytochrome P450"/>
    <property type="match status" value="1"/>
</dbReference>
<dbReference type="PANTHER" id="PTHR24300:SF386">
    <property type="entry name" value="CYTOCHROME P450"/>
    <property type="match status" value="1"/>
</dbReference>
<evidence type="ECO:0000256" key="3">
    <source>
        <dbReference type="ARBA" id="ARBA00004406"/>
    </source>
</evidence>
<dbReference type="FunFam" id="1.10.630.10:FF:000238">
    <property type="entry name" value="Cytochrome P450 2A6"/>
    <property type="match status" value="1"/>
</dbReference>
<dbReference type="InterPro" id="IPR008067">
    <property type="entry name" value="Cyt_P450_E_grp-I_CYP2A-like"/>
</dbReference>
<dbReference type="PRINTS" id="PR01684">
    <property type="entry name" value="EP450ICYP2A"/>
</dbReference>
<keyword evidence="5 13" id="KW-0349">Heme</keyword>
<comment type="cofactor">
    <cofactor evidence="1 13">
        <name>heme</name>
        <dbReference type="ChEBI" id="CHEBI:30413"/>
    </cofactor>
</comment>
<dbReference type="Proteomes" id="UP000472275">
    <property type="component" value="Unassembled WGS sequence"/>
</dbReference>
<dbReference type="InParanoid" id="A0A663FHY9"/>
<dbReference type="GO" id="GO:0006805">
    <property type="term" value="P:xenobiotic metabolic process"/>
    <property type="evidence" value="ECO:0007669"/>
    <property type="project" value="TreeGrafter"/>
</dbReference>
<evidence type="ECO:0000256" key="13">
    <source>
        <dbReference type="PIRSR" id="PIRSR602401-1"/>
    </source>
</evidence>
<evidence type="ECO:0000256" key="10">
    <source>
        <dbReference type="ARBA" id="ARBA00023004"/>
    </source>
</evidence>
<name>A0A663FHY9_AQUCH</name>
<dbReference type="GO" id="GO:0020037">
    <property type="term" value="F:heme binding"/>
    <property type="evidence" value="ECO:0007669"/>
    <property type="project" value="InterPro"/>
</dbReference>
<keyword evidence="8" id="KW-0492">Microsome</keyword>
<protein>
    <recommendedName>
        <fullName evidence="18">Cytochrome P450 family 2 subfamily B member 6</fullName>
    </recommendedName>
</protein>
<dbReference type="Pfam" id="PF00067">
    <property type="entry name" value="p450"/>
    <property type="match status" value="1"/>
</dbReference>
<reference evidence="16" key="2">
    <citation type="submission" date="2025-09" db="UniProtKB">
        <authorList>
            <consortium name="Ensembl"/>
        </authorList>
    </citation>
    <scope>IDENTIFICATION</scope>
</reference>
<evidence type="ECO:0000256" key="1">
    <source>
        <dbReference type="ARBA" id="ARBA00001971"/>
    </source>
</evidence>
<evidence type="ECO:0000313" key="16">
    <source>
        <dbReference type="Ensembl" id="ENSACCP00020023784.1"/>
    </source>
</evidence>
<keyword evidence="12 15" id="KW-0472">Membrane</keyword>
<dbReference type="PROSITE" id="PS00086">
    <property type="entry name" value="CYTOCHROME_P450"/>
    <property type="match status" value="1"/>
</dbReference>
<keyword evidence="17" id="KW-1185">Reference proteome</keyword>
<keyword evidence="9 14" id="KW-0560">Oxidoreductase</keyword>
<comment type="similarity">
    <text evidence="4 14">Belongs to the cytochrome P450 family.</text>
</comment>
<sequence>MEPVGTVTTILLILVVMALVARWKKEWRSQNYPPGPLALPVIGNLLQLRAADTCKTFRKLSKKYGPIFTLHFGSERAVVVFGYEVVREVLLNRGDEFTDRGRFPLTEKYSKDLGIFMSNGEMWVQTRRFTLTTLRDFGMGKRSVEEWVQEEMGLLLQELAQTKGQPFNPAMLLSAAVGNTICRILFGERFGYGDEEYRRILRCLAENFRLESSIAGQLYTILPSLMNHLPGPHQTYFQNNAFIEEFLARKVAEHEATLDSEAPQDFVDAFFCRMEQKGNPETAFRRDNMHTMAFDMFVSGMESTSITLRYCLMLLLEHPEVAGKVQEEIERVMGRERTPSLQDRGAMPYTEAVLHETLRFLDLAFIRRRKWDMQPSGFIIPKGCTIYPILSSALQDPRHFKNPEVFDPHHFLDEKGGFKKSEAFLPFSAGKRMCLGESLARAQLFLFLTAILQRFQLRHPPGRPHLDLRPEVSGIMNIPRPFELCFCPC</sequence>
<dbReference type="GO" id="GO:0005789">
    <property type="term" value="C:endoplasmic reticulum membrane"/>
    <property type="evidence" value="ECO:0007669"/>
    <property type="project" value="UniProtKB-SubCell"/>
</dbReference>
<keyword evidence="7" id="KW-0256">Endoplasmic reticulum</keyword>
<dbReference type="GO" id="GO:0008392">
    <property type="term" value="F:arachidonate epoxygenase activity"/>
    <property type="evidence" value="ECO:0007669"/>
    <property type="project" value="TreeGrafter"/>
</dbReference>
<dbReference type="InterPro" id="IPR036396">
    <property type="entry name" value="Cyt_P450_sf"/>
</dbReference>
<evidence type="ECO:0000256" key="9">
    <source>
        <dbReference type="ARBA" id="ARBA00023002"/>
    </source>
</evidence>
<dbReference type="InterPro" id="IPR001128">
    <property type="entry name" value="Cyt_P450"/>
</dbReference>
<dbReference type="GO" id="GO:0019373">
    <property type="term" value="P:epoxygenase P450 pathway"/>
    <property type="evidence" value="ECO:0007669"/>
    <property type="project" value="TreeGrafter"/>
</dbReference>
<dbReference type="InterPro" id="IPR050182">
    <property type="entry name" value="Cytochrome_P450_fam2"/>
</dbReference>
<dbReference type="PRINTS" id="PR00463">
    <property type="entry name" value="EP450I"/>
</dbReference>
<evidence type="ECO:0000256" key="6">
    <source>
        <dbReference type="ARBA" id="ARBA00022723"/>
    </source>
</evidence>
<dbReference type="InterPro" id="IPR002401">
    <property type="entry name" value="Cyt_P450_E_grp-I"/>
</dbReference>
<dbReference type="GO" id="GO:0005506">
    <property type="term" value="F:iron ion binding"/>
    <property type="evidence" value="ECO:0007669"/>
    <property type="project" value="InterPro"/>
</dbReference>
<keyword evidence="11 14" id="KW-0503">Monooxygenase</keyword>
<keyword evidence="15" id="KW-1133">Transmembrane helix</keyword>
<feature type="binding site" description="axial binding residue" evidence="13">
    <location>
        <position position="434"/>
    </location>
    <ligand>
        <name>heme</name>
        <dbReference type="ChEBI" id="CHEBI:30413"/>
    </ligand>
    <ligandPart>
        <name>Fe</name>
        <dbReference type="ChEBI" id="CHEBI:18248"/>
    </ligandPart>
</feature>
<dbReference type="Ensembl" id="ENSACCT00020024838.1">
    <property type="protein sequence ID" value="ENSACCP00020023784.1"/>
    <property type="gene ID" value="ENSACCG00020016317.1"/>
</dbReference>
<evidence type="ECO:0008006" key="18">
    <source>
        <dbReference type="Google" id="ProtNLM"/>
    </source>
</evidence>
<keyword evidence="15" id="KW-0812">Transmembrane</keyword>
<dbReference type="GO" id="GO:0016712">
    <property type="term" value="F:oxidoreductase activity, acting on paired donors, with incorporation or reduction of molecular oxygen, reduced flavin or flavoprotein as one donor, and incorporation of one atom of oxygen"/>
    <property type="evidence" value="ECO:0007669"/>
    <property type="project" value="InterPro"/>
</dbReference>
<evidence type="ECO:0000256" key="8">
    <source>
        <dbReference type="ARBA" id="ARBA00022848"/>
    </source>
</evidence>
<evidence type="ECO:0000256" key="5">
    <source>
        <dbReference type="ARBA" id="ARBA00022617"/>
    </source>
</evidence>
<comment type="subcellular location">
    <subcellularLocation>
        <location evidence="3">Endoplasmic reticulum membrane</location>
        <topology evidence="3">Peripheral membrane protein</topology>
    </subcellularLocation>
    <subcellularLocation>
        <location evidence="2">Microsome membrane</location>
        <topology evidence="2">Peripheral membrane protein</topology>
    </subcellularLocation>
</comment>
<evidence type="ECO:0000256" key="11">
    <source>
        <dbReference type="ARBA" id="ARBA00023033"/>
    </source>
</evidence>